<protein>
    <submittedName>
        <fullName evidence="1">Uncharacterized protein</fullName>
    </submittedName>
</protein>
<comment type="caution">
    <text evidence="1">The sequence shown here is derived from an EMBL/GenBank/DDBJ whole genome shotgun (WGS) entry which is preliminary data.</text>
</comment>
<dbReference type="Proteomes" id="UP000541444">
    <property type="component" value="Unassembled WGS sequence"/>
</dbReference>
<feature type="non-terminal residue" evidence="1">
    <location>
        <position position="1"/>
    </location>
</feature>
<organism evidence="1 2">
    <name type="scientific">Kingdonia uniflora</name>
    <dbReference type="NCBI Taxonomy" id="39325"/>
    <lineage>
        <taxon>Eukaryota</taxon>
        <taxon>Viridiplantae</taxon>
        <taxon>Streptophyta</taxon>
        <taxon>Embryophyta</taxon>
        <taxon>Tracheophyta</taxon>
        <taxon>Spermatophyta</taxon>
        <taxon>Magnoliopsida</taxon>
        <taxon>Ranunculales</taxon>
        <taxon>Circaeasteraceae</taxon>
        <taxon>Kingdonia</taxon>
    </lineage>
</organism>
<dbReference type="EMBL" id="JACGCM010001219">
    <property type="protein sequence ID" value="KAF6158501.1"/>
    <property type="molecule type" value="Genomic_DNA"/>
</dbReference>
<reference evidence="1 2" key="1">
    <citation type="journal article" date="2020" name="IScience">
        <title>Genome Sequencing of the Endangered Kingdonia uniflora (Circaeasteraceae, Ranunculales) Reveals Potential Mechanisms of Evolutionary Specialization.</title>
        <authorList>
            <person name="Sun Y."/>
            <person name="Deng T."/>
            <person name="Zhang A."/>
            <person name="Moore M.J."/>
            <person name="Landis J.B."/>
            <person name="Lin N."/>
            <person name="Zhang H."/>
            <person name="Zhang X."/>
            <person name="Huang J."/>
            <person name="Zhang X."/>
            <person name="Sun H."/>
            <person name="Wang H."/>
        </authorList>
    </citation>
    <scope>NUCLEOTIDE SEQUENCE [LARGE SCALE GENOMIC DNA]</scope>
    <source>
        <strain evidence="1">TB1705</strain>
        <tissue evidence="1">Leaf</tissue>
    </source>
</reference>
<dbReference type="AlphaFoldDB" id="A0A7J7MU84"/>
<evidence type="ECO:0000313" key="1">
    <source>
        <dbReference type="EMBL" id="KAF6158501.1"/>
    </source>
</evidence>
<accession>A0A7J7MU84</accession>
<sequence>KETRTKLALSLSLSLATETLYSLESCDLILSLSQQRCKALYSIQIPLIHSDLGVALDLL</sequence>
<name>A0A7J7MU84_9MAGN</name>
<keyword evidence="2" id="KW-1185">Reference proteome</keyword>
<evidence type="ECO:0000313" key="2">
    <source>
        <dbReference type="Proteomes" id="UP000541444"/>
    </source>
</evidence>
<proteinExistence type="predicted"/>
<gene>
    <name evidence="1" type="ORF">GIB67_040015</name>
</gene>